<evidence type="ECO:0000256" key="1">
    <source>
        <dbReference type="ARBA" id="ARBA00010531"/>
    </source>
</evidence>
<dbReference type="EMBL" id="KZ819208">
    <property type="protein sequence ID" value="PWY97424.1"/>
    <property type="molecule type" value="Genomic_DNA"/>
</dbReference>
<dbReference type="PANTHER" id="PTHR36427">
    <property type="entry name" value="54S RIBOSOMAL PROTEIN L1, MITOCHONDRIAL"/>
    <property type="match status" value="1"/>
</dbReference>
<evidence type="ECO:0000256" key="2">
    <source>
        <dbReference type="ARBA" id="ARBA00022980"/>
    </source>
</evidence>
<evidence type="ECO:0000256" key="4">
    <source>
        <dbReference type="SAM" id="MobiDB-lite"/>
    </source>
</evidence>
<dbReference type="SUPFAM" id="SSF56808">
    <property type="entry name" value="Ribosomal protein L1"/>
    <property type="match status" value="1"/>
</dbReference>
<name>A0A317XGD9_9BASI</name>
<dbReference type="Gene3D" id="3.40.50.790">
    <property type="match status" value="1"/>
</dbReference>
<gene>
    <name evidence="5" type="ORF">BCV70DRAFT_202858</name>
</gene>
<keyword evidence="6" id="KW-1185">Reference proteome</keyword>
<keyword evidence="2 5" id="KW-0689">Ribosomal protein</keyword>
<feature type="compositionally biased region" description="Low complexity" evidence="4">
    <location>
        <begin position="185"/>
        <end position="200"/>
    </location>
</feature>
<dbReference type="InterPro" id="IPR016095">
    <property type="entry name" value="Ribosomal_uL1_3-a/b-sand"/>
</dbReference>
<dbReference type="CDD" id="cd00403">
    <property type="entry name" value="Ribosomal_L1"/>
    <property type="match status" value="1"/>
</dbReference>
<evidence type="ECO:0000256" key="3">
    <source>
        <dbReference type="ARBA" id="ARBA00023274"/>
    </source>
</evidence>
<dbReference type="Pfam" id="PF00687">
    <property type="entry name" value="Ribosomal_L1"/>
    <property type="match status" value="1"/>
</dbReference>
<feature type="compositionally biased region" description="Low complexity" evidence="4">
    <location>
        <begin position="208"/>
        <end position="260"/>
    </location>
</feature>
<dbReference type="OrthoDB" id="1747252at2759"/>
<keyword evidence="3" id="KW-0687">Ribonucleoprotein</keyword>
<feature type="compositionally biased region" description="Basic residues" evidence="4">
    <location>
        <begin position="50"/>
        <end position="62"/>
    </location>
</feature>
<dbReference type="InParanoid" id="A0A317XGD9"/>
<accession>A0A317XGD9</accession>
<sequence>MASLLSTGGRRLLATTSRTAAAAGSTSTSSLATSTTALRCFSTTSPTSKKSNRARGATRKSPRNQAIFAALSPRLAAPVNAGKSKGKSGKRGASSLEPVEGETLLTLEQAVEELKAADKGVKTRPMNAFEVHIVTSVSTHQTNALRGRIAFPRDPRTKQERLLIFAEEGSEAAEAVKDMIKAEGSNTTTTTTSSSSSSDSDSNKNKAAHTNNTNATAAEADPSPSTSTPKPDTSTSASPTPTTAAAAAAGAGASSGSSGSHEPSIIVGGSELISQVLNNRVSGFTKVLCTSALLPEVSKGLARSLGPKGLMPNPRRGTVVPSDSKSAILNAIRQSRGATDWRSDKVGVIRGAVGRLHFDNLDVRKNVATLIDAIVAKVPTLGLQQSAASGAGGGQQTQGGSANEFVEREKRSPSELRRAAAIVRQVHISSTQGPAYKLDLRDVLA</sequence>
<dbReference type="GO" id="GO:0005762">
    <property type="term" value="C:mitochondrial large ribosomal subunit"/>
    <property type="evidence" value="ECO:0007669"/>
    <property type="project" value="TreeGrafter"/>
</dbReference>
<feature type="region of interest" description="Disordered" evidence="4">
    <location>
        <begin position="386"/>
        <end position="413"/>
    </location>
</feature>
<feature type="region of interest" description="Disordered" evidence="4">
    <location>
        <begin position="78"/>
        <end position="100"/>
    </location>
</feature>
<evidence type="ECO:0000313" key="6">
    <source>
        <dbReference type="Proteomes" id="UP000246740"/>
    </source>
</evidence>
<comment type="similarity">
    <text evidence="1">Belongs to the universal ribosomal protein uL1 family.</text>
</comment>
<proteinExistence type="inferred from homology"/>
<dbReference type="AlphaFoldDB" id="A0A317XGD9"/>
<dbReference type="GO" id="GO:0003735">
    <property type="term" value="F:structural constituent of ribosome"/>
    <property type="evidence" value="ECO:0007669"/>
    <property type="project" value="TreeGrafter"/>
</dbReference>
<feature type="region of interest" description="Disordered" evidence="4">
    <location>
        <begin position="41"/>
        <end position="64"/>
    </location>
</feature>
<dbReference type="InterPro" id="IPR028364">
    <property type="entry name" value="Ribosomal_uL1/biogenesis"/>
</dbReference>
<reference evidence="5 6" key="1">
    <citation type="journal article" date="2018" name="Mol. Biol. Evol.">
        <title>Broad Genomic Sampling Reveals a Smut Pathogenic Ancestry of the Fungal Clade Ustilaginomycotina.</title>
        <authorList>
            <person name="Kijpornyongpan T."/>
            <person name="Mondo S.J."/>
            <person name="Barry K."/>
            <person name="Sandor L."/>
            <person name="Lee J."/>
            <person name="Lipzen A."/>
            <person name="Pangilinan J."/>
            <person name="LaButti K."/>
            <person name="Hainaut M."/>
            <person name="Henrissat B."/>
            <person name="Grigoriev I.V."/>
            <person name="Spatafora J.W."/>
            <person name="Aime M.C."/>
        </authorList>
    </citation>
    <scope>NUCLEOTIDE SEQUENCE [LARGE SCALE GENOMIC DNA]</scope>
    <source>
        <strain evidence="5 6">MCA 3645</strain>
    </source>
</reference>
<dbReference type="Proteomes" id="UP000246740">
    <property type="component" value="Unassembled WGS sequence"/>
</dbReference>
<evidence type="ECO:0000313" key="5">
    <source>
        <dbReference type="EMBL" id="PWY97424.1"/>
    </source>
</evidence>
<dbReference type="Gene3D" id="3.30.190.20">
    <property type="match status" value="1"/>
</dbReference>
<dbReference type="PANTHER" id="PTHR36427:SF3">
    <property type="entry name" value="LARGE RIBOSOMAL SUBUNIT PROTEIN UL1M"/>
    <property type="match status" value="1"/>
</dbReference>
<protein>
    <submittedName>
        <fullName evidence="5">Ribosomal protein L1</fullName>
    </submittedName>
</protein>
<organism evidence="5 6">
    <name type="scientific">Testicularia cyperi</name>
    <dbReference type="NCBI Taxonomy" id="1882483"/>
    <lineage>
        <taxon>Eukaryota</taxon>
        <taxon>Fungi</taxon>
        <taxon>Dikarya</taxon>
        <taxon>Basidiomycota</taxon>
        <taxon>Ustilaginomycotina</taxon>
        <taxon>Ustilaginomycetes</taxon>
        <taxon>Ustilaginales</taxon>
        <taxon>Anthracoideaceae</taxon>
        <taxon>Testicularia</taxon>
    </lineage>
</organism>
<feature type="region of interest" description="Disordered" evidence="4">
    <location>
        <begin position="181"/>
        <end position="263"/>
    </location>
</feature>
<dbReference type="InterPro" id="IPR023674">
    <property type="entry name" value="Ribosomal_uL1-like"/>
</dbReference>
<dbReference type="STRING" id="1882483.A0A317XGD9"/>